<name>A0A1T3P131_9ACTN</name>
<dbReference type="OrthoDB" id="4350391at2"/>
<evidence type="ECO:0000313" key="3">
    <source>
        <dbReference type="Proteomes" id="UP000190037"/>
    </source>
</evidence>
<evidence type="ECO:0000313" key="2">
    <source>
        <dbReference type="EMBL" id="OPC82798.1"/>
    </source>
</evidence>
<evidence type="ECO:0000256" key="1">
    <source>
        <dbReference type="SAM" id="MobiDB-lite"/>
    </source>
</evidence>
<feature type="region of interest" description="Disordered" evidence="1">
    <location>
        <begin position="196"/>
        <end position="217"/>
    </location>
</feature>
<organism evidence="2 3">
    <name type="scientific">Embleya scabrispora</name>
    <dbReference type="NCBI Taxonomy" id="159449"/>
    <lineage>
        <taxon>Bacteria</taxon>
        <taxon>Bacillati</taxon>
        <taxon>Actinomycetota</taxon>
        <taxon>Actinomycetes</taxon>
        <taxon>Kitasatosporales</taxon>
        <taxon>Streptomycetaceae</taxon>
        <taxon>Embleya</taxon>
    </lineage>
</organism>
<dbReference type="RefSeq" id="WP_078977084.1">
    <property type="nucleotide sequence ID" value="NZ_MWQN01000001.1"/>
</dbReference>
<proteinExistence type="predicted"/>
<dbReference type="AlphaFoldDB" id="A0A1T3P131"/>
<reference evidence="2 3" key="1">
    <citation type="submission" date="2017-03" db="EMBL/GenBank/DDBJ databases">
        <title>Draft genome sequence of Streptomyces scabrisporus NF3, endophyte isolated from Amphipterygium adstringens.</title>
        <authorList>
            <person name="Vazquez M."/>
            <person name="Ceapa C.D."/>
            <person name="Rodriguez Luna D."/>
            <person name="Sanchez Esquivel S."/>
        </authorList>
    </citation>
    <scope>NUCLEOTIDE SEQUENCE [LARGE SCALE GENOMIC DNA]</scope>
    <source>
        <strain evidence="2 3">NF3</strain>
    </source>
</reference>
<keyword evidence="3" id="KW-1185">Reference proteome</keyword>
<dbReference type="Proteomes" id="UP000190037">
    <property type="component" value="Unassembled WGS sequence"/>
</dbReference>
<gene>
    <name evidence="2" type="ORF">B4N89_19310</name>
</gene>
<sequence>MKPSIRRTRHALPRGEAEVWAPASARYGISPYACKYLHTAGVLREFVSAAGSLVAQAHHLAAAHLALNGAELVGRCVSERTEQGVTQRLRNGLAYLEALEPPEEGRPVPEPDALVKLRSFTAHPTLEPPAGSELQFSHAAFEYVLTRLALATDHLWTNADATIIRKFAAAKIAPMRTDGQSHYIESVLTHLEAGHTPGTEIPHEQAWRPGSRLTAAH</sequence>
<accession>A0A1T3P131</accession>
<dbReference type="STRING" id="159449.B4N89_19310"/>
<protein>
    <submittedName>
        <fullName evidence="2">Uncharacterized protein</fullName>
    </submittedName>
</protein>
<comment type="caution">
    <text evidence="2">The sequence shown here is derived from an EMBL/GenBank/DDBJ whole genome shotgun (WGS) entry which is preliminary data.</text>
</comment>
<dbReference type="EMBL" id="MWQN01000001">
    <property type="protein sequence ID" value="OPC82798.1"/>
    <property type="molecule type" value="Genomic_DNA"/>
</dbReference>